<dbReference type="Proteomes" id="UP001165083">
    <property type="component" value="Unassembled WGS sequence"/>
</dbReference>
<evidence type="ECO:0000313" key="2">
    <source>
        <dbReference type="EMBL" id="GMF26092.1"/>
    </source>
</evidence>
<comment type="caution">
    <text evidence="2">The sequence shown here is derived from an EMBL/GenBank/DDBJ whole genome shotgun (WGS) entry which is preliminary data.</text>
</comment>
<feature type="region of interest" description="Disordered" evidence="1">
    <location>
        <begin position="130"/>
        <end position="205"/>
    </location>
</feature>
<proteinExistence type="predicted"/>
<protein>
    <submittedName>
        <fullName evidence="2">Unnamed protein product</fullName>
    </submittedName>
</protein>
<feature type="region of interest" description="Disordered" evidence="1">
    <location>
        <begin position="29"/>
        <end position="71"/>
    </location>
</feature>
<feature type="region of interest" description="Disordered" evidence="1">
    <location>
        <begin position="83"/>
        <end position="106"/>
    </location>
</feature>
<reference evidence="2" key="1">
    <citation type="submission" date="2023-04" db="EMBL/GenBank/DDBJ databases">
        <title>Phytophthora lilii NBRC 32176.</title>
        <authorList>
            <person name="Ichikawa N."/>
            <person name="Sato H."/>
            <person name="Tonouchi N."/>
        </authorList>
    </citation>
    <scope>NUCLEOTIDE SEQUENCE</scope>
    <source>
        <strain evidence="2">NBRC 32176</strain>
    </source>
</reference>
<evidence type="ECO:0000313" key="3">
    <source>
        <dbReference type="Proteomes" id="UP001165083"/>
    </source>
</evidence>
<dbReference type="EMBL" id="BSXW01000585">
    <property type="protein sequence ID" value="GMF26092.1"/>
    <property type="molecule type" value="Genomic_DNA"/>
</dbReference>
<organism evidence="2 3">
    <name type="scientific">Phytophthora lilii</name>
    <dbReference type="NCBI Taxonomy" id="2077276"/>
    <lineage>
        <taxon>Eukaryota</taxon>
        <taxon>Sar</taxon>
        <taxon>Stramenopiles</taxon>
        <taxon>Oomycota</taxon>
        <taxon>Peronosporomycetes</taxon>
        <taxon>Peronosporales</taxon>
        <taxon>Peronosporaceae</taxon>
        <taxon>Phytophthora</taxon>
    </lineage>
</organism>
<keyword evidence="3" id="KW-1185">Reference proteome</keyword>
<accession>A0A9W6U6K1</accession>
<dbReference type="AlphaFoldDB" id="A0A9W6U6K1"/>
<sequence>MYEVVGADQIIAAQSASAESWLREQQSTSMCRRQQDARQCAVPSRRHGRHCHGRQGPAADPRADGGGRRARAAVPRLQVRQQQAQEKIQHGGKPGGAAASRMDEGLTGPWPTFAAVGDGCEPRVVPCIAEPDCQDEGGRVRQGRGRQGLQARGGQGQDHGIDRTQSARAGLEIGYNERTRRRRRPNGSSDDYKATGNAQGQFVSS</sequence>
<evidence type="ECO:0000256" key="1">
    <source>
        <dbReference type="SAM" id="MobiDB-lite"/>
    </source>
</evidence>
<feature type="compositionally biased region" description="Polar residues" evidence="1">
    <location>
        <begin position="196"/>
        <end position="205"/>
    </location>
</feature>
<gene>
    <name evidence="2" type="ORF">Plil01_001083200</name>
</gene>
<feature type="compositionally biased region" description="Basic residues" evidence="1">
    <location>
        <begin position="44"/>
        <end position="53"/>
    </location>
</feature>
<name>A0A9W6U6K1_9STRA</name>